<dbReference type="EMBL" id="JACPNR010000004">
    <property type="protein sequence ID" value="MBI2677757.1"/>
    <property type="molecule type" value="Genomic_DNA"/>
</dbReference>
<gene>
    <name evidence="5" type="primary">nuoH</name>
    <name evidence="7" type="ORF">HYX28_03145</name>
</gene>
<feature type="transmembrane region" description="Helical" evidence="5">
    <location>
        <begin position="29"/>
        <end position="49"/>
    </location>
</feature>
<comment type="function">
    <text evidence="5">NDH-1 shuttles electrons from NADH, via FMN and iron-sulfur (Fe-S) centers, to quinones in the respiratory chain. The immediate electron acceptor for the enzyme in this species is believed to be ubiquinone. Couples the redox reaction to proton translocation (for every two electrons transferred, four hydrogen ions are translocated across the cytoplasmic membrane), and thus conserves the redox energy in a proton gradient. This subunit may bind ubiquinone.</text>
</comment>
<dbReference type="PANTHER" id="PTHR11432">
    <property type="entry name" value="NADH DEHYDROGENASE SUBUNIT 1"/>
    <property type="match status" value="1"/>
</dbReference>
<keyword evidence="3 5" id="KW-1133">Transmembrane helix</keyword>
<keyword evidence="5" id="KW-1003">Cell membrane</keyword>
<keyword evidence="5 6" id="KW-0520">NAD</keyword>
<dbReference type="Proteomes" id="UP000779809">
    <property type="component" value="Unassembled WGS sequence"/>
</dbReference>
<feature type="transmembrane region" description="Helical" evidence="5">
    <location>
        <begin position="421"/>
        <end position="445"/>
    </location>
</feature>
<keyword evidence="2 5" id="KW-0812">Transmembrane</keyword>
<feature type="transmembrane region" description="Helical" evidence="5">
    <location>
        <begin position="280"/>
        <end position="301"/>
    </location>
</feature>
<evidence type="ECO:0000256" key="1">
    <source>
        <dbReference type="ARBA" id="ARBA00004141"/>
    </source>
</evidence>
<dbReference type="GO" id="GO:0048038">
    <property type="term" value="F:quinone binding"/>
    <property type="evidence" value="ECO:0007669"/>
    <property type="project" value="UniProtKB-KW"/>
</dbReference>
<dbReference type="EC" id="7.1.1.-" evidence="5"/>
<dbReference type="GO" id="GO:0016655">
    <property type="term" value="F:oxidoreductase activity, acting on NAD(P)H, quinone or similar compound as acceptor"/>
    <property type="evidence" value="ECO:0007669"/>
    <property type="project" value="UniProtKB-UniRule"/>
</dbReference>
<feature type="transmembrane region" description="Helical" evidence="5">
    <location>
        <begin position="99"/>
        <end position="119"/>
    </location>
</feature>
<dbReference type="PROSITE" id="PS00667">
    <property type="entry name" value="COMPLEX1_ND1_1"/>
    <property type="match status" value="1"/>
</dbReference>
<evidence type="ECO:0000256" key="4">
    <source>
        <dbReference type="ARBA" id="ARBA00023136"/>
    </source>
</evidence>
<keyword evidence="5" id="KW-1278">Translocase</keyword>
<protein>
    <recommendedName>
        <fullName evidence="5">NADH-quinone oxidoreductase subunit H</fullName>
        <ecNumber evidence="5">7.1.1.-</ecNumber>
    </recommendedName>
    <alternativeName>
        <fullName evidence="5">NADH dehydrogenase I subunit H</fullName>
    </alternativeName>
    <alternativeName>
        <fullName evidence="5">NDH-1 subunit H</fullName>
    </alternativeName>
</protein>
<evidence type="ECO:0000313" key="8">
    <source>
        <dbReference type="Proteomes" id="UP000779809"/>
    </source>
</evidence>
<feature type="transmembrane region" description="Helical" evidence="5">
    <location>
        <begin position="171"/>
        <end position="189"/>
    </location>
</feature>
<dbReference type="Pfam" id="PF00146">
    <property type="entry name" value="NADHdh"/>
    <property type="match status" value="1"/>
</dbReference>
<feature type="transmembrane region" description="Helical" evidence="5">
    <location>
        <begin position="131"/>
        <end position="151"/>
    </location>
</feature>
<evidence type="ECO:0000256" key="6">
    <source>
        <dbReference type="RuleBase" id="RU000471"/>
    </source>
</evidence>
<dbReference type="PANTHER" id="PTHR11432:SF3">
    <property type="entry name" value="NADH-UBIQUINONE OXIDOREDUCTASE CHAIN 1"/>
    <property type="match status" value="1"/>
</dbReference>
<evidence type="ECO:0000256" key="5">
    <source>
        <dbReference type="HAMAP-Rule" id="MF_01350"/>
    </source>
</evidence>
<feature type="transmembrane region" description="Helical" evidence="5">
    <location>
        <begin position="359"/>
        <end position="380"/>
    </location>
</feature>
<comment type="catalytic activity">
    <reaction evidence="5">
        <text>a quinone + NADH + 5 H(+)(in) = a quinol + NAD(+) + 4 H(+)(out)</text>
        <dbReference type="Rhea" id="RHEA:57888"/>
        <dbReference type="ChEBI" id="CHEBI:15378"/>
        <dbReference type="ChEBI" id="CHEBI:24646"/>
        <dbReference type="ChEBI" id="CHEBI:57540"/>
        <dbReference type="ChEBI" id="CHEBI:57945"/>
        <dbReference type="ChEBI" id="CHEBI:132124"/>
    </reaction>
</comment>
<proteinExistence type="inferred from homology"/>
<organism evidence="7 8">
    <name type="scientific">Candidatus Korobacter versatilis</name>
    <dbReference type="NCBI Taxonomy" id="658062"/>
    <lineage>
        <taxon>Bacteria</taxon>
        <taxon>Pseudomonadati</taxon>
        <taxon>Acidobacteriota</taxon>
        <taxon>Terriglobia</taxon>
        <taxon>Terriglobales</taxon>
        <taxon>Candidatus Korobacteraceae</taxon>
        <taxon>Candidatus Korobacter</taxon>
    </lineage>
</organism>
<comment type="subcellular location">
    <subcellularLocation>
        <location evidence="5 6">Cell membrane</location>
        <topology evidence="5 6">Multi-pass membrane protein</topology>
    </subcellularLocation>
    <subcellularLocation>
        <location evidence="1">Membrane</location>
        <topology evidence="1">Multi-pass membrane protein</topology>
    </subcellularLocation>
</comment>
<dbReference type="PROSITE" id="PS00668">
    <property type="entry name" value="COMPLEX1_ND1_2"/>
    <property type="match status" value="1"/>
</dbReference>
<feature type="transmembrane region" description="Helical" evidence="5">
    <location>
        <begin position="321"/>
        <end position="347"/>
    </location>
</feature>
<keyword evidence="5" id="KW-0830">Ubiquinone</keyword>
<dbReference type="HAMAP" id="MF_01350">
    <property type="entry name" value="NDH1_NuoH"/>
    <property type="match status" value="1"/>
</dbReference>
<dbReference type="GO" id="GO:0009060">
    <property type="term" value="P:aerobic respiration"/>
    <property type="evidence" value="ECO:0007669"/>
    <property type="project" value="TreeGrafter"/>
</dbReference>
<feature type="transmembrane region" description="Helical" evidence="5">
    <location>
        <begin position="201"/>
        <end position="221"/>
    </location>
</feature>
<comment type="subunit">
    <text evidence="5">NDH-1 is composed of 14 different subunits. Subunits NuoA, H, J, K, L, M, N constitute the membrane sector of the complex.</text>
</comment>
<dbReference type="AlphaFoldDB" id="A0A932ENW3"/>
<comment type="caution">
    <text evidence="5">Lacks conserved residue(s) required for the propagation of feature annotation.</text>
</comment>
<keyword evidence="4 5" id="KW-0472">Membrane</keyword>
<evidence type="ECO:0000313" key="7">
    <source>
        <dbReference type="EMBL" id="MBI2677757.1"/>
    </source>
</evidence>
<comment type="similarity">
    <text evidence="5 6">Belongs to the complex I subunit 1 family.</text>
</comment>
<keyword evidence="5" id="KW-0874">Quinone</keyword>
<accession>A0A932ENW3</accession>
<name>A0A932ENW3_9BACT</name>
<dbReference type="InterPro" id="IPR018086">
    <property type="entry name" value="NADH_UbQ_OxRdtase_su1_CS"/>
</dbReference>
<dbReference type="InterPro" id="IPR001694">
    <property type="entry name" value="NADH_UbQ_OxRdtase_su1/FPO"/>
</dbReference>
<feature type="transmembrane region" description="Helical" evidence="5">
    <location>
        <begin position="392"/>
        <end position="409"/>
    </location>
</feature>
<dbReference type="GO" id="GO:0003954">
    <property type="term" value="F:NADH dehydrogenase activity"/>
    <property type="evidence" value="ECO:0007669"/>
    <property type="project" value="TreeGrafter"/>
</dbReference>
<comment type="caution">
    <text evidence="7">The sequence shown here is derived from an EMBL/GenBank/DDBJ whole genome shotgun (WGS) entry which is preliminary data.</text>
</comment>
<sequence length="447" mass="49370">MPQWLQSVVDYVTKSNNTPGWYADPVASAIWALIYIILIFTGVSIAVIAMNWLERKILAHMQVRLGPMRVGPHGLLQPIADALKLLIKEDIMPDQADKVVFWLAPVTIVITAFTVYIVIPFGPTHAVTDMNIGLLFMLGVSSIGVLGIIMAGWASNSHYPLMGSLRSSAQMVSYEIAMGMAVVSAVLMTSFKGGGNFFRQIYGTGGASVGTLSMIGIVRAQEAQQTWFLFKFFPLGLIAFFIFAVAMVAETNRAPFDLPEAESELVAGFHTEYSGFRWSLFFLAEYAAMIAVSSIAVTLWLGGWMRPFASLHGPNVEIPNYWSGGAIDLAFALVPALTFFVLALFAFIGTVRMPKHRAFRVQTIGLAGFALALGFIGLVLLEPHVRDRVQDIFWFSLKVAVFMYMYIWYRGTFPRYRFDQLMHLGWKFMIPTGIAVLILTAALGLGS</sequence>
<feature type="transmembrane region" description="Helical" evidence="5">
    <location>
        <begin position="227"/>
        <end position="249"/>
    </location>
</feature>
<evidence type="ECO:0000256" key="3">
    <source>
        <dbReference type="ARBA" id="ARBA00022989"/>
    </source>
</evidence>
<dbReference type="GO" id="GO:0005886">
    <property type="term" value="C:plasma membrane"/>
    <property type="evidence" value="ECO:0007669"/>
    <property type="project" value="UniProtKB-SubCell"/>
</dbReference>
<reference evidence="7" key="1">
    <citation type="submission" date="2020-07" db="EMBL/GenBank/DDBJ databases">
        <title>Huge and variable diversity of episymbiotic CPR bacteria and DPANN archaea in groundwater ecosystems.</title>
        <authorList>
            <person name="He C.Y."/>
            <person name="Keren R."/>
            <person name="Whittaker M."/>
            <person name="Farag I.F."/>
            <person name="Doudna J."/>
            <person name="Cate J.H.D."/>
            <person name="Banfield J.F."/>
        </authorList>
    </citation>
    <scope>NUCLEOTIDE SEQUENCE</scope>
    <source>
        <strain evidence="7">NC_groundwater_580_Pr5_B-0.1um_64_19</strain>
    </source>
</reference>
<evidence type="ECO:0000256" key="2">
    <source>
        <dbReference type="ARBA" id="ARBA00022692"/>
    </source>
</evidence>